<sequence>MCLIETDIDQITLSVPNIDGMSQWDRVNQIVDELRLKGTLGPFSEELPRNRSYDRAIGWGDSGKNIQIMWRAGELDYDLKQGLLIYFDATGKRLFDLYTNYEELGYRWQELIGKVYDLGGHVTRIDIAIDVYNSDVILSELYQDVKDGKIQVKNQNNQTPTIGEFAKNFETTGITINSRSSDAYGRFYDKRKEQIDKLGPFYERALGFKSWIRLEGEFKHKLARKIGKQISDCDSFNDLNELLVTQIISRWKLIKNGELLKLWHMLEIKSHDGLLVTLGKDELKSFTRSIRYFLNGGGASLMYKIYRVYGQDGLDYFEELLLDYFDKVNELDGFHPSLNVNTEINKIRQEVLANRWWIDDYWNAATGLIEKEKEVTKPTKVTSDFFKIKNNKNNPLVNRTPRKTEGKD</sequence>
<dbReference type="RefSeq" id="WP_056995313.1">
    <property type="nucleotide sequence ID" value="NZ_AZGC01000013.1"/>
</dbReference>
<dbReference type="PATRIC" id="fig|1423742.4.peg.530"/>
<gene>
    <name evidence="2" type="ORF">FC21_GL000508</name>
</gene>
<accession>A0A0R1UXG9</accession>
<dbReference type="Pfam" id="PF02486">
    <property type="entry name" value="Rep_trans"/>
    <property type="match status" value="1"/>
</dbReference>
<feature type="domain" description="Replication initiation protein-like C-terminal" evidence="1">
    <location>
        <begin position="121"/>
        <end position="259"/>
    </location>
</feature>
<keyword evidence="3" id="KW-1185">Reference proteome</keyword>
<reference evidence="2 3" key="1">
    <citation type="journal article" date="2015" name="Genome Announc.">
        <title>Expanding the biotechnology potential of lactobacilli through comparative genomics of 213 strains and associated genera.</title>
        <authorList>
            <person name="Sun Z."/>
            <person name="Harris H.M."/>
            <person name="McCann A."/>
            <person name="Guo C."/>
            <person name="Argimon S."/>
            <person name="Zhang W."/>
            <person name="Yang X."/>
            <person name="Jeffery I.B."/>
            <person name="Cooney J.C."/>
            <person name="Kagawa T.F."/>
            <person name="Liu W."/>
            <person name="Song Y."/>
            <person name="Salvetti E."/>
            <person name="Wrobel A."/>
            <person name="Rasinkangas P."/>
            <person name="Parkhill J."/>
            <person name="Rea M.C."/>
            <person name="O'Sullivan O."/>
            <person name="Ritari J."/>
            <person name="Douillard F.P."/>
            <person name="Paul Ross R."/>
            <person name="Yang R."/>
            <person name="Briner A.E."/>
            <person name="Felis G.E."/>
            <person name="de Vos W.M."/>
            <person name="Barrangou R."/>
            <person name="Klaenhammer T.R."/>
            <person name="Caufield P.W."/>
            <person name="Cui Y."/>
            <person name="Zhang H."/>
            <person name="O'Toole P.W."/>
        </authorList>
    </citation>
    <scope>NUCLEOTIDE SEQUENCE [LARGE SCALE GENOMIC DNA]</scope>
    <source>
        <strain evidence="2 3">DSM 18793</strain>
    </source>
</reference>
<dbReference type="AlphaFoldDB" id="A0A0R1UXG9"/>
<dbReference type="STRING" id="417373.GCA_001570685_00423"/>
<organism evidence="2 3">
    <name type="scientific">Limosilactobacillus equigenerosi DSM 18793 = JCM 14505</name>
    <dbReference type="NCBI Taxonomy" id="1423742"/>
    <lineage>
        <taxon>Bacteria</taxon>
        <taxon>Bacillati</taxon>
        <taxon>Bacillota</taxon>
        <taxon>Bacilli</taxon>
        <taxon>Lactobacillales</taxon>
        <taxon>Lactobacillaceae</taxon>
        <taxon>Limosilactobacillus</taxon>
    </lineage>
</organism>
<evidence type="ECO:0000259" key="1">
    <source>
        <dbReference type="Pfam" id="PF02486"/>
    </source>
</evidence>
<evidence type="ECO:0000313" key="3">
    <source>
        <dbReference type="Proteomes" id="UP000051084"/>
    </source>
</evidence>
<dbReference type="Proteomes" id="UP000051084">
    <property type="component" value="Unassembled WGS sequence"/>
</dbReference>
<comment type="caution">
    <text evidence="2">The sequence shown here is derived from an EMBL/GenBank/DDBJ whole genome shotgun (WGS) entry which is preliminary data.</text>
</comment>
<protein>
    <recommendedName>
        <fullName evidence="1">Replication initiation protein-like C-terminal domain-containing protein</fullName>
    </recommendedName>
</protein>
<dbReference type="OrthoDB" id="2223502at2"/>
<proteinExistence type="predicted"/>
<dbReference type="EMBL" id="AZGC01000013">
    <property type="protein sequence ID" value="KRL96067.1"/>
    <property type="molecule type" value="Genomic_DNA"/>
</dbReference>
<dbReference type="InterPro" id="IPR003491">
    <property type="entry name" value="REP-like_C"/>
</dbReference>
<evidence type="ECO:0000313" key="2">
    <source>
        <dbReference type="EMBL" id="KRL96067.1"/>
    </source>
</evidence>
<name>A0A0R1UXG9_9LACO</name>